<reference evidence="2" key="1">
    <citation type="submission" date="2023-04" db="EMBL/GenBank/DDBJ databases">
        <authorList>
            <consortium name="ELIXIR-Norway"/>
        </authorList>
    </citation>
    <scope>NUCLEOTIDE SEQUENCE [LARGE SCALE GENOMIC DNA]</scope>
</reference>
<feature type="region of interest" description="Disordered" evidence="1">
    <location>
        <begin position="1"/>
        <end position="31"/>
    </location>
</feature>
<feature type="compositionally biased region" description="Basic residues" evidence="1">
    <location>
        <begin position="1"/>
        <end position="15"/>
    </location>
</feature>
<dbReference type="Proteomes" id="UP001176941">
    <property type="component" value="Chromosome 2"/>
</dbReference>
<keyword evidence="3" id="KW-1185">Reference proteome</keyword>
<accession>A0ABN8YJN8</accession>
<evidence type="ECO:0000256" key="1">
    <source>
        <dbReference type="SAM" id="MobiDB-lite"/>
    </source>
</evidence>
<gene>
    <name evidence="2" type="ORF">MRATA1EN1_LOCUS9615</name>
</gene>
<proteinExistence type="predicted"/>
<evidence type="ECO:0000313" key="2">
    <source>
        <dbReference type="EMBL" id="CAI9160653.1"/>
    </source>
</evidence>
<name>A0ABN8YJN8_RANTA</name>
<evidence type="ECO:0000313" key="3">
    <source>
        <dbReference type="Proteomes" id="UP001176941"/>
    </source>
</evidence>
<protein>
    <submittedName>
        <fullName evidence="2">Uncharacterized protein</fullName>
    </submittedName>
</protein>
<sequence length="214" mass="23025">MSEPRRTRRAGKRRDHSPCKKSPGPHSDPDKAHFQPLLTSKRACSCIYLPSYLLLFLFSPLSATPHPAPALASPFQSLSCGWSSSGPVIGPFGVGGNVEAYLEQRLCGLRKISPHFPSHLHLSGLWAAQGIRPGQASLWPPHSSCSDASIKDAHQCIPSGLCCLLPVGTSWRRSTRDSGDSPEEGGAQSEEITALALDSEIDGEFCSHCCWAPL</sequence>
<dbReference type="EMBL" id="OX459938">
    <property type="protein sequence ID" value="CAI9160653.1"/>
    <property type="molecule type" value="Genomic_DNA"/>
</dbReference>
<organism evidence="2 3">
    <name type="scientific">Rangifer tarandus platyrhynchus</name>
    <name type="common">Svalbard reindeer</name>
    <dbReference type="NCBI Taxonomy" id="3082113"/>
    <lineage>
        <taxon>Eukaryota</taxon>
        <taxon>Metazoa</taxon>
        <taxon>Chordata</taxon>
        <taxon>Craniata</taxon>
        <taxon>Vertebrata</taxon>
        <taxon>Euteleostomi</taxon>
        <taxon>Mammalia</taxon>
        <taxon>Eutheria</taxon>
        <taxon>Laurasiatheria</taxon>
        <taxon>Artiodactyla</taxon>
        <taxon>Ruminantia</taxon>
        <taxon>Pecora</taxon>
        <taxon>Cervidae</taxon>
        <taxon>Odocoileinae</taxon>
        <taxon>Rangifer</taxon>
    </lineage>
</organism>